<keyword evidence="3" id="KW-0378">Hydrolase</keyword>
<dbReference type="PROSITE" id="PS51194">
    <property type="entry name" value="HELICASE_CTER"/>
    <property type="match status" value="1"/>
</dbReference>
<evidence type="ECO:0000259" key="2">
    <source>
        <dbReference type="PROSITE" id="PS51194"/>
    </source>
</evidence>
<feature type="domain" description="Helicase ATP-binding" evidence="1">
    <location>
        <begin position="23"/>
        <end position="176"/>
    </location>
</feature>
<dbReference type="GO" id="GO:0004386">
    <property type="term" value="F:helicase activity"/>
    <property type="evidence" value="ECO:0007669"/>
    <property type="project" value="UniProtKB-KW"/>
</dbReference>
<dbReference type="SUPFAM" id="SSF52540">
    <property type="entry name" value="P-loop containing nucleoside triphosphate hydrolases"/>
    <property type="match status" value="1"/>
</dbReference>
<evidence type="ECO:0000259" key="1">
    <source>
        <dbReference type="PROSITE" id="PS51192"/>
    </source>
</evidence>
<dbReference type="InterPro" id="IPR027417">
    <property type="entry name" value="P-loop_NTPase"/>
</dbReference>
<keyword evidence="4" id="KW-1185">Reference proteome</keyword>
<dbReference type="SMART" id="SM00490">
    <property type="entry name" value="HELICc"/>
    <property type="match status" value="1"/>
</dbReference>
<dbReference type="CDD" id="cd17926">
    <property type="entry name" value="DEXHc_RE"/>
    <property type="match status" value="1"/>
</dbReference>
<dbReference type="PROSITE" id="PS51192">
    <property type="entry name" value="HELICASE_ATP_BIND_1"/>
    <property type="match status" value="1"/>
</dbReference>
<evidence type="ECO:0000313" key="3">
    <source>
        <dbReference type="EMBL" id="GGA32715.1"/>
    </source>
</evidence>
<dbReference type="Gene3D" id="3.40.50.300">
    <property type="entry name" value="P-loop containing nucleotide triphosphate hydrolases"/>
    <property type="match status" value="2"/>
</dbReference>
<comment type="caution">
    <text evidence="3">The sequence shown here is derived from an EMBL/GenBank/DDBJ whole genome shotgun (WGS) entry which is preliminary data.</text>
</comment>
<accession>A0ABQ1FZ45</accession>
<name>A0ABQ1FZ45_9GAMM</name>
<keyword evidence="3" id="KW-0067">ATP-binding</keyword>
<keyword evidence="3" id="KW-0547">Nucleotide-binding</keyword>
<dbReference type="InterPro" id="IPR006935">
    <property type="entry name" value="Helicase/UvrB_N"/>
</dbReference>
<protein>
    <submittedName>
        <fullName evidence="3">DEAD/DEAH box helicase</fullName>
    </submittedName>
</protein>
<dbReference type="SUPFAM" id="SSF57829">
    <property type="entry name" value="Zn-binding ribosomal proteins"/>
    <property type="match status" value="1"/>
</dbReference>
<dbReference type="InterPro" id="IPR050742">
    <property type="entry name" value="Helicase_Restrict-Modif_Enz"/>
</dbReference>
<dbReference type="EMBL" id="BMFZ01000001">
    <property type="protein sequence ID" value="GGA32715.1"/>
    <property type="molecule type" value="Genomic_DNA"/>
</dbReference>
<dbReference type="Pfam" id="PF00271">
    <property type="entry name" value="Helicase_C"/>
    <property type="match status" value="1"/>
</dbReference>
<dbReference type="SMART" id="SM00487">
    <property type="entry name" value="DEXDc"/>
    <property type="match status" value="1"/>
</dbReference>
<gene>
    <name evidence="3" type="ORF">GCM10011328_04400</name>
</gene>
<organism evidence="3 4">
    <name type="scientific">Hafnia psychrotolerans</name>
    <dbReference type="NCBI Taxonomy" id="1477018"/>
    <lineage>
        <taxon>Bacteria</taxon>
        <taxon>Pseudomonadati</taxon>
        <taxon>Pseudomonadota</taxon>
        <taxon>Gammaproteobacteria</taxon>
        <taxon>Enterobacterales</taxon>
        <taxon>Hafniaceae</taxon>
        <taxon>Hafnia</taxon>
    </lineage>
</organism>
<evidence type="ECO:0000313" key="4">
    <source>
        <dbReference type="Proteomes" id="UP000627464"/>
    </source>
</evidence>
<dbReference type="Pfam" id="PF04851">
    <property type="entry name" value="ResIII"/>
    <property type="match status" value="1"/>
</dbReference>
<dbReference type="PANTHER" id="PTHR47396">
    <property type="entry name" value="TYPE I RESTRICTION ENZYME ECOKI R PROTEIN"/>
    <property type="match status" value="1"/>
</dbReference>
<proteinExistence type="predicted"/>
<reference evidence="4" key="1">
    <citation type="journal article" date="2019" name="Int. J. Syst. Evol. Microbiol.">
        <title>The Global Catalogue of Microorganisms (GCM) 10K type strain sequencing project: providing services to taxonomists for standard genome sequencing and annotation.</title>
        <authorList>
            <consortium name="The Broad Institute Genomics Platform"/>
            <consortium name="The Broad Institute Genome Sequencing Center for Infectious Disease"/>
            <person name="Wu L."/>
            <person name="Ma J."/>
        </authorList>
    </citation>
    <scope>NUCLEOTIDE SEQUENCE [LARGE SCALE GENOMIC DNA]</scope>
    <source>
        <strain evidence="4">CGMCC 1.12806</strain>
    </source>
</reference>
<keyword evidence="3" id="KW-0347">Helicase</keyword>
<dbReference type="InterPro" id="IPR011332">
    <property type="entry name" value="Ribosomal_zn-bd"/>
</dbReference>
<sequence length="591" mass="66584">MNIAVTAFTLRPYQQDAVDATLRHFRQHDEPAVIVLPTGAGKSLVIAELARVARGRVLVLAHVKELVAQNHSKYLSYGLEADIFAAGLNIKQSSGKVVFGSVQSVAPNLAAFGGEFSLLIIDECHRISDDENSQYQQIINHLRTSNPRLRLLGLTATPYRLGKGWIYQYHHQGMVRGDADSLFRDCIYELPLRYMIKNGFLVPPERLDMPVVSYDFSRLQANSNGLFSEADLNDELRQQKRITPHIINQIVEFAADRKGVMLFAATVEHAGEIFGLLPKGQAALISAQTLASERDRLIGEFKQQQLRFLVNVSVLTTGFDAPHVDLIAILRPTESVSLYQQIVGRGLRLSPGKTDCLILDYAGNPHDIFTPEVGSHKPGSDNKPVQVFCPACGFANIFWGKTTEDGTLIEHFGRRCQGVLEDDDGEREQCDYRFRFKNCPHCGAENDIAARRCHQCQEILVDPDDMLKAALRLKDALVLRCGGMNLENGRDEKGEWLKITYYDEDGADVSERFRLSTPAQRMAFLHNFLRPHQRAPGVALEWQTAADVVAQQILLRHPDFVVARMKGQFWQIREKIFDYQGRYRRANELRG</sequence>
<dbReference type="InterPro" id="IPR001650">
    <property type="entry name" value="Helicase_C-like"/>
</dbReference>
<dbReference type="Proteomes" id="UP000627464">
    <property type="component" value="Unassembled WGS sequence"/>
</dbReference>
<dbReference type="PANTHER" id="PTHR47396:SF1">
    <property type="entry name" value="ATP-DEPENDENT HELICASE IRC3-RELATED"/>
    <property type="match status" value="1"/>
</dbReference>
<feature type="domain" description="Helicase C-terminal" evidence="2">
    <location>
        <begin position="246"/>
        <end position="391"/>
    </location>
</feature>
<dbReference type="InterPro" id="IPR014001">
    <property type="entry name" value="Helicase_ATP-bd"/>
</dbReference>